<comment type="caution">
    <text evidence="1">The sequence shown here is derived from an EMBL/GenBank/DDBJ whole genome shotgun (WGS) entry which is preliminary data.</text>
</comment>
<reference evidence="1" key="1">
    <citation type="submission" date="2021-06" db="EMBL/GenBank/DDBJ databases">
        <authorList>
            <person name="Hodson N. C."/>
            <person name="Mongue J. A."/>
            <person name="Jaron S. K."/>
        </authorList>
    </citation>
    <scope>NUCLEOTIDE SEQUENCE</scope>
</reference>
<evidence type="ECO:0000313" key="1">
    <source>
        <dbReference type="EMBL" id="CAG7718276.1"/>
    </source>
</evidence>
<organism evidence="1 2">
    <name type="scientific">Allacma fusca</name>
    <dbReference type="NCBI Taxonomy" id="39272"/>
    <lineage>
        <taxon>Eukaryota</taxon>
        <taxon>Metazoa</taxon>
        <taxon>Ecdysozoa</taxon>
        <taxon>Arthropoda</taxon>
        <taxon>Hexapoda</taxon>
        <taxon>Collembola</taxon>
        <taxon>Symphypleona</taxon>
        <taxon>Sminthuridae</taxon>
        <taxon>Allacma</taxon>
    </lineage>
</organism>
<dbReference type="Proteomes" id="UP000708208">
    <property type="component" value="Unassembled WGS sequence"/>
</dbReference>
<gene>
    <name evidence="1" type="ORF">AFUS01_LOCUS7679</name>
</gene>
<protein>
    <submittedName>
        <fullName evidence="1">Uncharacterized protein</fullName>
    </submittedName>
</protein>
<sequence length="10" mass="1175">MSNYSNAFIE</sequence>
<evidence type="ECO:0000313" key="2">
    <source>
        <dbReference type="Proteomes" id="UP000708208"/>
    </source>
</evidence>
<accession>A0A8J2NM92</accession>
<keyword evidence="2" id="KW-1185">Reference proteome</keyword>
<feature type="non-terminal residue" evidence="1">
    <location>
        <position position="1"/>
    </location>
</feature>
<dbReference type="EMBL" id="CAJVCH010052196">
    <property type="protein sequence ID" value="CAG7718276.1"/>
    <property type="molecule type" value="Genomic_DNA"/>
</dbReference>
<proteinExistence type="predicted"/>
<name>A0A8J2NM92_9HEXA</name>